<protein>
    <submittedName>
        <fullName evidence="1">Uncharacterized protein</fullName>
    </submittedName>
</protein>
<dbReference type="RefSeq" id="WP_215627102.1">
    <property type="nucleotide sequence ID" value="NZ_CP067089.2"/>
</dbReference>
<accession>A0A7T8B9N3</accession>
<evidence type="ECO:0000313" key="1">
    <source>
        <dbReference type="EMBL" id="QQO09799.1"/>
    </source>
</evidence>
<gene>
    <name evidence="1" type="ORF">JFL75_02500</name>
</gene>
<dbReference type="KEGG" id="bhc:JFL75_02500"/>
<sequence length="82" mass="9681">MIISMDADRLTWIWDPMISFAEKTYDLEGLFRPGTVLAEKINPQYNKPAFVNFVLFQNRKIENTSVRNLYFYFHRNGDAVSD</sequence>
<dbReference type="AlphaFoldDB" id="A0A7T8B9N3"/>
<name>A0A7T8B9N3_9SPIR</name>
<reference evidence="1" key="1">
    <citation type="submission" date="2021-01" db="EMBL/GenBank/DDBJ databases">
        <title>Description of Breznakiella homolactica.</title>
        <authorList>
            <person name="Song Y."/>
            <person name="Brune A."/>
        </authorList>
    </citation>
    <scope>NUCLEOTIDE SEQUENCE</scope>
    <source>
        <strain evidence="1">RmG30</strain>
    </source>
</reference>
<proteinExistence type="predicted"/>
<dbReference type="EMBL" id="CP067089">
    <property type="protein sequence ID" value="QQO09799.1"/>
    <property type="molecule type" value="Genomic_DNA"/>
</dbReference>
<organism evidence="1 2">
    <name type="scientific">Breznakiella homolactica</name>
    <dbReference type="NCBI Taxonomy" id="2798577"/>
    <lineage>
        <taxon>Bacteria</taxon>
        <taxon>Pseudomonadati</taxon>
        <taxon>Spirochaetota</taxon>
        <taxon>Spirochaetia</taxon>
        <taxon>Spirochaetales</taxon>
        <taxon>Breznakiellaceae</taxon>
        <taxon>Breznakiella</taxon>
    </lineage>
</organism>
<evidence type="ECO:0000313" key="2">
    <source>
        <dbReference type="Proteomes" id="UP000595917"/>
    </source>
</evidence>
<keyword evidence="2" id="KW-1185">Reference proteome</keyword>
<dbReference type="Proteomes" id="UP000595917">
    <property type="component" value="Chromosome"/>
</dbReference>